<evidence type="ECO:0000256" key="3">
    <source>
        <dbReference type="ARBA" id="ARBA00023235"/>
    </source>
</evidence>
<dbReference type="CDD" id="cd02869">
    <property type="entry name" value="PseudoU_synth_RluA_like"/>
    <property type="match status" value="1"/>
</dbReference>
<comment type="catalytic activity">
    <reaction evidence="8">
        <text>a uridine in RNA = a pseudouridine in RNA</text>
        <dbReference type="Rhea" id="RHEA:48348"/>
        <dbReference type="Rhea" id="RHEA-COMP:12068"/>
        <dbReference type="Rhea" id="RHEA-COMP:12069"/>
        <dbReference type="ChEBI" id="CHEBI:65314"/>
        <dbReference type="ChEBI" id="CHEBI:65315"/>
    </reaction>
</comment>
<dbReference type="Proteomes" id="UP000606044">
    <property type="component" value="Unassembled WGS sequence"/>
</dbReference>
<keyword evidence="2 7" id="KW-0694">RNA-binding</keyword>
<evidence type="ECO:0000256" key="8">
    <source>
        <dbReference type="RuleBase" id="RU362028"/>
    </source>
</evidence>
<dbReference type="Gene3D" id="3.10.290.10">
    <property type="entry name" value="RNA-binding S4 domain"/>
    <property type="match status" value="1"/>
</dbReference>
<name>A0A917BJV0_9HYPH</name>
<dbReference type="Pfam" id="PF01479">
    <property type="entry name" value="S4"/>
    <property type="match status" value="1"/>
</dbReference>
<gene>
    <name evidence="10" type="ORF">GCM10007301_01220</name>
</gene>
<evidence type="ECO:0000256" key="6">
    <source>
        <dbReference type="PIRSR" id="PIRSR606225-1"/>
    </source>
</evidence>
<dbReference type="GO" id="GO:0000455">
    <property type="term" value="P:enzyme-directed rRNA pseudouridine synthesis"/>
    <property type="evidence" value="ECO:0007669"/>
    <property type="project" value="TreeGrafter"/>
</dbReference>
<dbReference type="InterPro" id="IPR002942">
    <property type="entry name" value="S4_RNA-bd"/>
</dbReference>
<dbReference type="GO" id="GO:0160140">
    <property type="term" value="F:23S rRNA pseudouridine(1911/1915/1917) synthase activity"/>
    <property type="evidence" value="ECO:0007669"/>
    <property type="project" value="UniProtKB-EC"/>
</dbReference>
<accession>A0A917BJV0</accession>
<protein>
    <recommendedName>
        <fullName evidence="8">Pseudouridine synthase</fullName>
        <ecNumber evidence="8">5.4.99.-</ecNumber>
    </recommendedName>
</protein>
<dbReference type="InterPro" id="IPR050188">
    <property type="entry name" value="RluA_PseudoU_synthase"/>
</dbReference>
<dbReference type="AlphaFoldDB" id="A0A917BJV0"/>
<dbReference type="Gene3D" id="3.30.2350.10">
    <property type="entry name" value="Pseudouridine synthase"/>
    <property type="match status" value="1"/>
</dbReference>
<dbReference type="PROSITE" id="PS01129">
    <property type="entry name" value="PSI_RLU"/>
    <property type="match status" value="1"/>
</dbReference>
<dbReference type="EC" id="5.4.99.-" evidence="8"/>
<dbReference type="Pfam" id="PF00849">
    <property type="entry name" value="PseudoU_synth_2"/>
    <property type="match status" value="1"/>
</dbReference>
<comment type="catalytic activity">
    <reaction evidence="4">
        <text>uridine(1911/1915/1917) in 23S rRNA = pseudouridine(1911/1915/1917) in 23S rRNA</text>
        <dbReference type="Rhea" id="RHEA:42524"/>
        <dbReference type="Rhea" id="RHEA-COMP:10097"/>
        <dbReference type="Rhea" id="RHEA-COMP:10098"/>
        <dbReference type="ChEBI" id="CHEBI:65314"/>
        <dbReference type="ChEBI" id="CHEBI:65315"/>
        <dbReference type="EC" id="5.4.99.23"/>
    </reaction>
</comment>
<comment type="function">
    <text evidence="5">Responsible for synthesis of pseudouridine from uracil at positions 1911, 1915 and 1917 in 23S ribosomal RNA.</text>
</comment>
<dbReference type="CDD" id="cd00165">
    <property type="entry name" value="S4"/>
    <property type="match status" value="1"/>
</dbReference>
<dbReference type="EMBL" id="BMCT01000001">
    <property type="protein sequence ID" value="GGF45464.1"/>
    <property type="molecule type" value="Genomic_DNA"/>
</dbReference>
<reference evidence="10" key="2">
    <citation type="submission" date="2020-09" db="EMBL/GenBank/DDBJ databases">
        <authorList>
            <person name="Sun Q."/>
            <person name="Sedlacek I."/>
        </authorList>
    </citation>
    <scope>NUCLEOTIDE SEQUENCE</scope>
    <source>
        <strain evidence="10">CCM 7897</strain>
    </source>
</reference>
<reference evidence="10" key="1">
    <citation type="journal article" date="2014" name="Int. J. Syst. Evol. Microbiol.">
        <title>Complete genome sequence of Corynebacterium casei LMG S-19264T (=DSM 44701T), isolated from a smear-ripened cheese.</title>
        <authorList>
            <consortium name="US DOE Joint Genome Institute (JGI-PGF)"/>
            <person name="Walter F."/>
            <person name="Albersmeier A."/>
            <person name="Kalinowski J."/>
            <person name="Ruckert C."/>
        </authorList>
    </citation>
    <scope>NUCLEOTIDE SEQUENCE</scope>
    <source>
        <strain evidence="10">CCM 7897</strain>
    </source>
</reference>
<evidence type="ECO:0000256" key="5">
    <source>
        <dbReference type="ARBA" id="ARBA00056072"/>
    </source>
</evidence>
<evidence type="ECO:0000256" key="4">
    <source>
        <dbReference type="ARBA" id="ARBA00036882"/>
    </source>
</evidence>
<dbReference type="InterPro" id="IPR020103">
    <property type="entry name" value="PsdUridine_synth_cat_dom_sf"/>
</dbReference>
<dbReference type="FunFam" id="3.30.2350.10:FF:000006">
    <property type="entry name" value="Pseudouridine synthase"/>
    <property type="match status" value="1"/>
</dbReference>
<comment type="similarity">
    <text evidence="1 8">Belongs to the pseudouridine synthase RluA family.</text>
</comment>
<organism evidence="10 11">
    <name type="scientific">Azorhizobium oxalatiphilum</name>
    <dbReference type="NCBI Taxonomy" id="980631"/>
    <lineage>
        <taxon>Bacteria</taxon>
        <taxon>Pseudomonadati</taxon>
        <taxon>Pseudomonadota</taxon>
        <taxon>Alphaproteobacteria</taxon>
        <taxon>Hyphomicrobiales</taxon>
        <taxon>Xanthobacteraceae</taxon>
        <taxon>Azorhizobium</taxon>
    </lineage>
</organism>
<keyword evidence="11" id="KW-1185">Reference proteome</keyword>
<dbReference type="PROSITE" id="PS50889">
    <property type="entry name" value="S4"/>
    <property type="match status" value="1"/>
</dbReference>
<dbReference type="SMART" id="SM00363">
    <property type="entry name" value="S4"/>
    <property type="match status" value="1"/>
</dbReference>
<sequence length="357" mass="38102">MAQPLGNETLDDDDILDLAIGDTDDGDAGSETHVLTAGAEDAGLRADRFLATHLTGLSRTRLQKLVADGRVSVGGRVVGDAAERVNAGDAWTVRVPAPEPAEPLPEKMDLVIVYEDEHLIVVDKPAGMVVHPAPGHWSGTLVNGLLAHCGDSLSGIGGVKRPGIVHRIDKDTSGLLVVAKSDAAHKGLAAQFADHGRTGPLERAYLAFVWGVPEHRGTVDAPIDRHPGNRQRMAIRQSGREAITHWERLESFDGADGQPVASLIECQLETGRTHQIRVHLAHAGHPLMGDEVYGQGFRTKATRLPEEARPVLAGMLGRQALHAARLGFAHPVTGEELSFESELPGDLDTLRRSLSGA</sequence>
<dbReference type="InterPro" id="IPR036986">
    <property type="entry name" value="S4_RNA-bd_sf"/>
</dbReference>
<dbReference type="PANTHER" id="PTHR21600:SF44">
    <property type="entry name" value="RIBOSOMAL LARGE SUBUNIT PSEUDOURIDINE SYNTHASE D"/>
    <property type="match status" value="1"/>
</dbReference>
<proteinExistence type="inferred from homology"/>
<comment type="caution">
    <text evidence="10">The sequence shown here is derived from an EMBL/GenBank/DDBJ whole genome shotgun (WGS) entry which is preliminary data.</text>
</comment>
<dbReference type="SUPFAM" id="SSF55120">
    <property type="entry name" value="Pseudouridine synthase"/>
    <property type="match status" value="1"/>
</dbReference>
<feature type="active site" evidence="6">
    <location>
        <position position="169"/>
    </location>
</feature>
<evidence type="ECO:0000259" key="9">
    <source>
        <dbReference type="SMART" id="SM00363"/>
    </source>
</evidence>
<evidence type="ECO:0000256" key="2">
    <source>
        <dbReference type="ARBA" id="ARBA00022884"/>
    </source>
</evidence>
<evidence type="ECO:0000313" key="11">
    <source>
        <dbReference type="Proteomes" id="UP000606044"/>
    </source>
</evidence>
<evidence type="ECO:0000313" key="10">
    <source>
        <dbReference type="EMBL" id="GGF45464.1"/>
    </source>
</evidence>
<dbReference type="NCBIfam" id="TIGR00005">
    <property type="entry name" value="rluA_subfam"/>
    <property type="match status" value="1"/>
</dbReference>
<dbReference type="GO" id="GO:0003723">
    <property type="term" value="F:RNA binding"/>
    <property type="evidence" value="ECO:0007669"/>
    <property type="project" value="UniProtKB-KW"/>
</dbReference>
<dbReference type="PANTHER" id="PTHR21600">
    <property type="entry name" value="MITOCHONDRIAL RNA PSEUDOURIDINE SYNTHASE"/>
    <property type="match status" value="1"/>
</dbReference>
<dbReference type="SUPFAM" id="SSF55174">
    <property type="entry name" value="Alpha-L RNA-binding motif"/>
    <property type="match status" value="1"/>
</dbReference>
<feature type="domain" description="RNA-binding S4" evidence="9">
    <location>
        <begin position="44"/>
        <end position="105"/>
    </location>
</feature>
<keyword evidence="3 8" id="KW-0413">Isomerase</keyword>
<dbReference type="InterPro" id="IPR006145">
    <property type="entry name" value="PsdUridine_synth_RsuA/RluA"/>
</dbReference>
<evidence type="ECO:0000256" key="1">
    <source>
        <dbReference type="ARBA" id="ARBA00010876"/>
    </source>
</evidence>
<dbReference type="InterPro" id="IPR006224">
    <property type="entry name" value="PsdUridine_synth_RluA-like_CS"/>
</dbReference>
<evidence type="ECO:0000256" key="7">
    <source>
        <dbReference type="PROSITE-ProRule" id="PRU00182"/>
    </source>
</evidence>
<dbReference type="InterPro" id="IPR006225">
    <property type="entry name" value="PsdUridine_synth_RluC/D"/>
</dbReference>